<dbReference type="EMBL" id="SJPS01000003">
    <property type="protein sequence ID" value="TWU27500.1"/>
    <property type="molecule type" value="Genomic_DNA"/>
</dbReference>
<dbReference type="AlphaFoldDB" id="A0A5C6CSH3"/>
<evidence type="ECO:0000256" key="1">
    <source>
        <dbReference type="SAM" id="Phobius"/>
    </source>
</evidence>
<proteinExistence type="predicted"/>
<keyword evidence="1" id="KW-1133">Transmembrane helix</keyword>
<keyword evidence="1" id="KW-0812">Transmembrane</keyword>
<protein>
    <submittedName>
        <fullName evidence="2">Uncharacterized protein</fullName>
    </submittedName>
</protein>
<dbReference type="Proteomes" id="UP000318437">
    <property type="component" value="Unassembled WGS sequence"/>
</dbReference>
<gene>
    <name evidence="2" type="ORF">Pla144_22740</name>
</gene>
<sequence length="77" mass="8260">MLDSKFVTPHPKKEKSTADAKISFSLPNTIPQGSLDSARKGNRMFVPLAILVVVGVIGAIGVGGYLLIRTVTRKHSQ</sequence>
<organism evidence="2 3">
    <name type="scientific">Bythopirellula polymerisocia</name>
    <dbReference type="NCBI Taxonomy" id="2528003"/>
    <lineage>
        <taxon>Bacteria</taxon>
        <taxon>Pseudomonadati</taxon>
        <taxon>Planctomycetota</taxon>
        <taxon>Planctomycetia</taxon>
        <taxon>Pirellulales</taxon>
        <taxon>Lacipirellulaceae</taxon>
        <taxon>Bythopirellula</taxon>
    </lineage>
</organism>
<evidence type="ECO:0000313" key="3">
    <source>
        <dbReference type="Proteomes" id="UP000318437"/>
    </source>
</evidence>
<reference evidence="2 3" key="1">
    <citation type="submission" date="2019-02" db="EMBL/GenBank/DDBJ databases">
        <title>Deep-cultivation of Planctomycetes and their phenomic and genomic characterization uncovers novel biology.</title>
        <authorList>
            <person name="Wiegand S."/>
            <person name="Jogler M."/>
            <person name="Boedeker C."/>
            <person name="Pinto D."/>
            <person name="Vollmers J."/>
            <person name="Rivas-Marin E."/>
            <person name="Kohn T."/>
            <person name="Peeters S.H."/>
            <person name="Heuer A."/>
            <person name="Rast P."/>
            <person name="Oberbeckmann S."/>
            <person name="Bunk B."/>
            <person name="Jeske O."/>
            <person name="Meyerdierks A."/>
            <person name="Storesund J.E."/>
            <person name="Kallscheuer N."/>
            <person name="Luecker S."/>
            <person name="Lage O.M."/>
            <person name="Pohl T."/>
            <person name="Merkel B.J."/>
            <person name="Hornburger P."/>
            <person name="Mueller R.-W."/>
            <person name="Bruemmer F."/>
            <person name="Labrenz M."/>
            <person name="Spormann A.M."/>
            <person name="Op Den Camp H."/>
            <person name="Overmann J."/>
            <person name="Amann R."/>
            <person name="Jetten M.S.M."/>
            <person name="Mascher T."/>
            <person name="Medema M.H."/>
            <person name="Devos D.P."/>
            <person name="Kaster A.-K."/>
            <person name="Ovreas L."/>
            <person name="Rohde M."/>
            <person name="Galperin M.Y."/>
            <person name="Jogler C."/>
        </authorList>
    </citation>
    <scope>NUCLEOTIDE SEQUENCE [LARGE SCALE GENOMIC DNA]</scope>
    <source>
        <strain evidence="2 3">Pla144</strain>
    </source>
</reference>
<evidence type="ECO:0000313" key="2">
    <source>
        <dbReference type="EMBL" id="TWU27500.1"/>
    </source>
</evidence>
<name>A0A5C6CSH3_9BACT</name>
<keyword evidence="3" id="KW-1185">Reference proteome</keyword>
<accession>A0A5C6CSH3</accession>
<comment type="caution">
    <text evidence="2">The sequence shown here is derived from an EMBL/GenBank/DDBJ whole genome shotgun (WGS) entry which is preliminary data.</text>
</comment>
<feature type="transmembrane region" description="Helical" evidence="1">
    <location>
        <begin position="44"/>
        <end position="68"/>
    </location>
</feature>
<keyword evidence="1" id="KW-0472">Membrane</keyword>